<evidence type="ECO:0000313" key="2">
    <source>
        <dbReference type="EMBL" id="GAF47088.1"/>
    </source>
</evidence>
<proteinExistence type="predicted"/>
<keyword evidence="3" id="KW-1185">Reference proteome</keyword>
<gene>
    <name evidence="2" type="ORF">RW1_038_00060</name>
</gene>
<protein>
    <submittedName>
        <fullName evidence="2">Uncharacterized protein</fullName>
    </submittedName>
</protein>
<dbReference type="EMBL" id="BAWF01000038">
    <property type="protein sequence ID" value="GAF47088.1"/>
    <property type="molecule type" value="Genomic_DNA"/>
</dbReference>
<name>X0PV72_RHOWR</name>
<keyword evidence="1" id="KW-0472">Membrane</keyword>
<feature type="transmembrane region" description="Helical" evidence="1">
    <location>
        <begin position="12"/>
        <end position="30"/>
    </location>
</feature>
<dbReference type="AlphaFoldDB" id="X0PV72"/>
<comment type="caution">
    <text evidence="2">The sequence shown here is derived from an EMBL/GenBank/DDBJ whole genome shotgun (WGS) entry which is preliminary data.</text>
</comment>
<organism evidence="2 3">
    <name type="scientific">Rhodococcus wratislaviensis NBRC 100605</name>
    <dbReference type="NCBI Taxonomy" id="1219028"/>
    <lineage>
        <taxon>Bacteria</taxon>
        <taxon>Bacillati</taxon>
        <taxon>Actinomycetota</taxon>
        <taxon>Actinomycetes</taxon>
        <taxon>Mycobacteriales</taxon>
        <taxon>Nocardiaceae</taxon>
        <taxon>Rhodococcus</taxon>
    </lineage>
</organism>
<keyword evidence="1" id="KW-0812">Transmembrane</keyword>
<evidence type="ECO:0000256" key="1">
    <source>
        <dbReference type="SAM" id="Phobius"/>
    </source>
</evidence>
<evidence type="ECO:0000313" key="3">
    <source>
        <dbReference type="Proteomes" id="UP000019491"/>
    </source>
</evidence>
<accession>X0PV72</accession>
<dbReference type="Proteomes" id="UP000019491">
    <property type="component" value="Unassembled WGS sequence"/>
</dbReference>
<sequence>MTAADGSEWRTYGMFWTALIGGMTLLGAAVGNPYLGAFGGALAAGVVSLAATMIG</sequence>
<reference evidence="2 3" key="1">
    <citation type="submission" date="2014-02" db="EMBL/GenBank/DDBJ databases">
        <title>Whole genome shotgun sequence of Rhodococcus wratislaviensis NBRC 100605.</title>
        <authorList>
            <person name="Hosoyama A."/>
            <person name="Tsuchikane K."/>
            <person name="Yoshida I."/>
            <person name="Ohji S."/>
            <person name="Ichikawa N."/>
            <person name="Yamazoe A."/>
            <person name="Fujita N."/>
        </authorList>
    </citation>
    <scope>NUCLEOTIDE SEQUENCE [LARGE SCALE GENOMIC DNA]</scope>
    <source>
        <strain evidence="2 3">NBRC 100605</strain>
    </source>
</reference>
<keyword evidence="1" id="KW-1133">Transmembrane helix</keyword>
<feature type="transmembrane region" description="Helical" evidence="1">
    <location>
        <begin position="36"/>
        <end position="54"/>
    </location>
</feature>